<proteinExistence type="predicted"/>
<sequence>MFCLGRCGLRGYRGRARHAPSGKTSHRQLDFSQPYGDDSGLYFVVCDNSKKPESWNPGWFTLRGIPIPRFVGLLSKISTVLGRGTVVKTRIRVTYREKLSYLTAIVSSAPFVSLIIVVIGC</sequence>
<keyword evidence="1" id="KW-1133">Transmembrane helix</keyword>
<keyword evidence="1" id="KW-0472">Membrane</keyword>
<accession>A0ABQ9Z905</accession>
<evidence type="ECO:0000256" key="1">
    <source>
        <dbReference type="SAM" id="Phobius"/>
    </source>
</evidence>
<keyword evidence="3" id="KW-1185">Reference proteome</keyword>
<comment type="caution">
    <text evidence="2">The sequence shown here is derived from an EMBL/GenBank/DDBJ whole genome shotgun (WGS) entry which is preliminary data.</text>
</comment>
<evidence type="ECO:0000313" key="3">
    <source>
        <dbReference type="Proteomes" id="UP001234178"/>
    </source>
</evidence>
<dbReference type="EMBL" id="JAOYFB010000003">
    <property type="protein sequence ID" value="KAK4009356.1"/>
    <property type="molecule type" value="Genomic_DNA"/>
</dbReference>
<evidence type="ECO:0000313" key="2">
    <source>
        <dbReference type="EMBL" id="KAK4009356.1"/>
    </source>
</evidence>
<protein>
    <submittedName>
        <fullName evidence="2">Uncharacterized protein</fullName>
    </submittedName>
</protein>
<name>A0ABQ9Z905_9CRUS</name>
<keyword evidence="1" id="KW-0812">Transmembrane</keyword>
<reference evidence="2 3" key="1">
    <citation type="journal article" date="2023" name="Nucleic Acids Res.">
        <title>The hologenome of Daphnia magna reveals possible DNA methylation and microbiome-mediated evolution of the host genome.</title>
        <authorList>
            <person name="Chaturvedi A."/>
            <person name="Li X."/>
            <person name="Dhandapani V."/>
            <person name="Marshall H."/>
            <person name="Kissane S."/>
            <person name="Cuenca-Cambronero M."/>
            <person name="Asole G."/>
            <person name="Calvet F."/>
            <person name="Ruiz-Romero M."/>
            <person name="Marangio P."/>
            <person name="Guigo R."/>
            <person name="Rago D."/>
            <person name="Mirbahai L."/>
            <person name="Eastwood N."/>
            <person name="Colbourne J.K."/>
            <person name="Zhou J."/>
            <person name="Mallon E."/>
            <person name="Orsini L."/>
        </authorList>
    </citation>
    <scope>NUCLEOTIDE SEQUENCE [LARGE SCALE GENOMIC DNA]</scope>
    <source>
        <strain evidence="2">LRV0_1</strain>
    </source>
</reference>
<gene>
    <name evidence="2" type="ORF">OUZ56_018473</name>
</gene>
<feature type="transmembrane region" description="Helical" evidence="1">
    <location>
        <begin position="99"/>
        <end position="119"/>
    </location>
</feature>
<organism evidence="2 3">
    <name type="scientific">Daphnia magna</name>
    <dbReference type="NCBI Taxonomy" id="35525"/>
    <lineage>
        <taxon>Eukaryota</taxon>
        <taxon>Metazoa</taxon>
        <taxon>Ecdysozoa</taxon>
        <taxon>Arthropoda</taxon>
        <taxon>Crustacea</taxon>
        <taxon>Branchiopoda</taxon>
        <taxon>Diplostraca</taxon>
        <taxon>Cladocera</taxon>
        <taxon>Anomopoda</taxon>
        <taxon>Daphniidae</taxon>
        <taxon>Daphnia</taxon>
    </lineage>
</organism>
<dbReference type="Proteomes" id="UP001234178">
    <property type="component" value="Unassembled WGS sequence"/>
</dbReference>